<protein>
    <submittedName>
        <fullName evidence="4">Gibberellin 3-beta-dioxygenase</fullName>
    </submittedName>
</protein>
<dbReference type="Proteomes" id="UP001239213">
    <property type="component" value="Unassembled WGS sequence"/>
</dbReference>
<keyword evidence="5" id="KW-1185">Reference proteome</keyword>
<dbReference type="AlphaFoldDB" id="A0AAI9TVN9"/>
<name>A0AAI9TVN9_9PEZI</name>
<dbReference type="EMBL" id="MPDP01000321">
    <property type="protein sequence ID" value="KAK1445517.1"/>
    <property type="molecule type" value="Genomic_DNA"/>
</dbReference>
<dbReference type="InterPro" id="IPR050231">
    <property type="entry name" value="Iron_ascorbate_oxido_reductase"/>
</dbReference>
<gene>
    <name evidence="4" type="ORF">CCUS01_12471</name>
</gene>
<dbReference type="InterPro" id="IPR044861">
    <property type="entry name" value="IPNS-like_FE2OG_OXY"/>
</dbReference>
<dbReference type="PANTHER" id="PTHR47990">
    <property type="entry name" value="2-OXOGLUTARATE (2OG) AND FE(II)-DEPENDENT OXYGENASE SUPERFAMILY PROTEIN-RELATED"/>
    <property type="match status" value="1"/>
</dbReference>
<proteinExistence type="inferred from homology"/>
<dbReference type="Gene3D" id="2.60.120.330">
    <property type="entry name" value="B-lactam Antibiotic, Isopenicillin N Synthase, Chain"/>
    <property type="match status" value="1"/>
</dbReference>
<evidence type="ECO:0000259" key="3">
    <source>
        <dbReference type="Pfam" id="PF03171"/>
    </source>
</evidence>
<evidence type="ECO:0000256" key="2">
    <source>
        <dbReference type="SAM" id="MobiDB-lite"/>
    </source>
</evidence>
<evidence type="ECO:0000313" key="4">
    <source>
        <dbReference type="EMBL" id="KAK1445517.1"/>
    </source>
</evidence>
<comment type="similarity">
    <text evidence="1">Belongs to the iron/ascorbate-dependent oxidoreductase family.</text>
</comment>
<organism evidence="4 5">
    <name type="scientific">Colletotrichum cuscutae</name>
    <dbReference type="NCBI Taxonomy" id="1209917"/>
    <lineage>
        <taxon>Eukaryota</taxon>
        <taxon>Fungi</taxon>
        <taxon>Dikarya</taxon>
        <taxon>Ascomycota</taxon>
        <taxon>Pezizomycotina</taxon>
        <taxon>Sordariomycetes</taxon>
        <taxon>Hypocreomycetidae</taxon>
        <taxon>Glomerellales</taxon>
        <taxon>Glomerellaceae</taxon>
        <taxon>Colletotrichum</taxon>
        <taxon>Colletotrichum acutatum species complex</taxon>
    </lineage>
</organism>
<dbReference type="InterPro" id="IPR027443">
    <property type="entry name" value="IPNS-like_sf"/>
</dbReference>
<feature type="region of interest" description="Disordered" evidence="2">
    <location>
        <begin position="1"/>
        <end position="21"/>
    </location>
</feature>
<evidence type="ECO:0000256" key="1">
    <source>
        <dbReference type="ARBA" id="ARBA00008056"/>
    </source>
</evidence>
<feature type="domain" description="Isopenicillin N synthase-like Fe(2+) 2OG dioxygenase" evidence="3">
    <location>
        <begin position="17"/>
        <end position="89"/>
    </location>
</feature>
<dbReference type="SUPFAM" id="SSF51197">
    <property type="entry name" value="Clavaminate synthase-like"/>
    <property type="match status" value="1"/>
</dbReference>
<comment type="caution">
    <text evidence="4">The sequence shown here is derived from an EMBL/GenBank/DDBJ whole genome shotgun (WGS) entry which is preliminary data.</text>
</comment>
<accession>A0AAI9TVN9</accession>
<evidence type="ECO:0000313" key="5">
    <source>
        <dbReference type="Proteomes" id="UP001239213"/>
    </source>
</evidence>
<sequence length="186" mass="20445">MSSGQRRECAFSTSHSVDEQNGIGADTDVECFTIVTQDSSGSLEVLSKSGHWIKVDPIPGAIVVNIADCFMRRTDDFFVSTINRAINKSGMHLKTATILFALSSTVLAEYITVFHASCSPAPPAAYNDSLRNWRQRICETELKGSYYDEDDQCQVVDPVTADTKKVYHPTLGAAGQPNIKTRCTWS</sequence>
<reference evidence="4" key="1">
    <citation type="submission" date="2016-11" db="EMBL/GenBank/DDBJ databases">
        <title>The genome sequence of Colletotrichum cuscutae.</title>
        <authorList>
            <person name="Baroncelli R."/>
        </authorList>
    </citation>
    <scope>NUCLEOTIDE SEQUENCE</scope>
    <source>
        <strain evidence="4">IMI 304802</strain>
    </source>
</reference>
<dbReference type="Pfam" id="PF03171">
    <property type="entry name" value="2OG-FeII_Oxy"/>
    <property type="match status" value="1"/>
</dbReference>